<dbReference type="InterPro" id="IPR009057">
    <property type="entry name" value="Homeodomain-like_sf"/>
</dbReference>
<dbReference type="Gene3D" id="1.10.8.60">
    <property type="match status" value="1"/>
</dbReference>
<dbReference type="InterPro" id="IPR025944">
    <property type="entry name" value="Sigma_54_int_dom_CS"/>
</dbReference>
<dbReference type="InterPro" id="IPR011006">
    <property type="entry name" value="CheY-like_superfamily"/>
</dbReference>
<dbReference type="Gene3D" id="3.40.50.2300">
    <property type="match status" value="1"/>
</dbReference>
<dbReference type="InterPro" id="IPR025662">
    <property type="entry name" value="Sigma_54_int_dom_ATP-bd_1"/>
</dbReference>
<dbReference type="InterPro" id="IPR003593">
    <property type="entry name" value="AAA+_ATPase"/>
</dbReference>
<dbReference type="Gene3D" id="3.40.50.300">
    <property type="entry name" value="P-loop containing nucleotide triphosphate hydrolases"/>
    <property type="match status" value="1"/>
</dbReference>
<dbReference type="PROSITE" id="PS00675">
    <property type="entry name" value="SIGMA54_INTERACT_1"/>
    <property type="match status" value="1"/>
</dbReference>
<keyword evidence="5" id="KW-0238">DNA-binding</keyword>
<dbReference type="SUPFAM" id="SSF52172">
    <property type="entry name" value="CheY-like"/>
    <property type="match status" value="1"/>
</dbReference>
<dbReference type="AlphaFoldDB" id="A0A3A4NKW9"/>
<dbReference type="PROSITE" id="PS50045">
    <property type="entry name" value="SIGMA54_INTERACT_4"/>
    <property type="match status" value="1"/>
</dbReference>
<accession>A0A3A4NKW9</accession>
<protein>
    <submittedName>
        <fullName evidence="10">Sigma-54-dependent Fis family transcriptional regulator</fullName>
    </submittedName>
</protein>
<comment type="caution">
    <text evidence="10">The sequence shown here is derived from an EMBL/GenBank/DDBJ whole genome shotgun (WGS) entry which is preliminary data.</text>
</comment>
<evidence type="ECO:0000259" key="9">
    <source>
        <dbReference type="PROSITE" id="PS50110"/>
    </source>
</evidence>
<keyword evidence="1 7" id="KW-0597">Phosphoprotein</keyword>
<keyword evidence="3" id="KW-0067">ATP-binding</keyword>
<proteinExistence type="predicted"/>
<dbReference type="PROSITE" id="PS50110">
    <property type="entry name" value="RESPONSE_REGULATORY"/>
    <property type="match status" value="1"/>
</dbReference>
<dbReference type="Pfam" id="PF00072">
    <property type="entry name" value="Response_reg"/>
    <property type="match status" value="1"/>
</dbReference>
<evidence type="ECO:0000313" key="10">
    <source>
        <dbReference type="EMBL" id="RJP21323.1"/>
    </source>
</evidence>
<organism evidence="10 11">
    <name type="scientific">Abyssobacteria bacterium (strain SURF_5)</name>
    <dbReference type="NCBI Taxonomy" id="2093360"/>
    <lineage>
        <taxon>Bacteria</taxon>
        <taxon>Pseudomonadati</taxon>
        <taxon>Candidatus Hydrogenedentota</taxon>
        <taxon>Candidatus Abyssobacteria</taxon>
    </lineage>
</organism>
<dbReference type="SMART" id="SM00448">
    <property type="entry name" value="REC"/>
    <property type="match status" value="1"/>
</dbReference>
<dbReference type="GO" id="GO:0003677">
    <property type="term" value="F:DNA binding"/>
    <property type="evidence" value="ECO:0007669"/>
    <property type="project" value="UniProtKB-KW"/>
</dbReference>
<dbReference type="GO" id="GO:0000160">
    <property type="term" value="P:phosphorelay signal transduction system"/>
    <property type="evidence" value="ECO:0007669"/>
    <property type="project" value="InterPro"/>
</dbReference>
<dbReference type="CDD" id="cd00156">
    <property type="entry name" value="REC"/>
    <property type="match status" value="1"/>
</dbReference>
<feature type="modified residue" description="4-aspartylphosphate" evidence="7">
    <location>
        <position position="56"/>
    </location>
</feature>
<reference evidence="10 11" key="1">
    <citation type="journal article" date="2017" name="ISME J.">
        <title>Energy and carbon metabolisms in a deep terrestrial subsurface fluid microbial community.</title>
        <authorList>
            <person name="Momper L."/>
            <person name="Jungbluth S.P."/>
            <person name="Lee M.D."/>
            <person name="Amend J.P."/>
        </authorList>
    </citation>
    <scope>NUCLEOTIDE SEQUENCE [LARGE SCALE GENOMIC DNA]</scope>
    <source>
        <strain evidence="10">SURF_5</strain>
    </source>
</reference>
<dbReference type="InterPro" id="IPR025943">
    <property type="entry name" value="Sigma_54_int_dom_ATP-bd_2"/>
</dbReference>
<dbReference type="PROSITE" id="PS00688">
    <property type="entry name" value="SIGMA54_INTERACT_3"/>
    <property type="match status" value="1"/>
</dbReference>
<keyword evidence="2" id="KW-0547">Nucleotide-binding</keyword>
<evidence type="ECO:0000256" key="7">
    <source>
        <dbReference type="PROSITE-ProRule" id="PRU00169"/>
    </source>
</evidence>
<dbReference type="CDD" id="cd00009">
    <property type="entry name" value="AAA"/>
    <property type="match status" value="1"/>
</dbReference>
<sequence length="453" mass="51668">MAAKGNRILIIDDEPDTVQKIVNYLKNEDFDVTVAYDRLEATRLLRKMLYDIVFLDWVLEREIGLEVLNALRQEFPGLDIVVLSEAASLEMAVQAVSHGAYDIVKKAHEDGSNEWKVPPRLPIVLHNLLARRQERELVNQQMDEQFRMIGESNAMQRLREEIRLVGPSDYTVLICGESGTGKELVARNIYRNSSRRDAPFVPVNCSALTSTLLESELFGIEKRVATQVDQRKGKFELAHGGTLFLDEIGDLSYEAQAKLLRVLEDKTITRVGGQKEIKVDVRILAATNRDMDAMIAAGNFREDLRYRLSYRINSPPLREHKEDIQPIAEYLLEQACRELHKKLLTIDEKAVELLKNHSWPGNVRQLKNVLQWAAVRVEDVITADLLQRNEDLQSAPAAMPNYARMTLKEAQRAFERDLILKVLNESSSNREAAQKLGLDEGNFSKKLKDLNLR</sequence>
<dbReference type="Pfam" id="PF25601">
    <property type="entry name" value="AAA_lid_14"/>
    <property type="match status" value="1"/>
</dbReference>
<evidence type="ECO:0000256" key="2">
    <source>
        <dbReference type="ARBA" id="ARBA00022741"/>
    </source>
</evidence>
<evidence type="ECO:0000256" key="1">
    <source>
        <dbReference type="ARBA" id="ARBA00022553"/>
    </source>
</evidence>
<evidence type="ECO:0000256" key="5">
    <source>
        <dbReference type="ARBA" id="ARBA00023125"/>
    </source>
</evidence>
<dbReference type="PANTHER" id="PTHR32071">
    <property type="entry name" value="TRANSCRIPTIONAL REGULATORY PROTEIN"/>
    <property type="match status" value="1"/>
</dbReference>
<dbReference type="SUPFAM" id="SSF52540">
    <property type="entry name" value="P-loop containing nucleoside triphosphate hydrolases"/>
    <property type="match status" value="1"/>
</dbReference>
<keyword evidence="6" id="KW-0804">Transcription</keyword>
<gene>
    <name evidence="10" type="ORF">C4520_09925</name>
</gene>
<dbReference type="PROSITE" id="PS00676">
    <property type="entry name" value="SIGMA54_INTERACT_2"/>
    <property type="match status" value="1"/>
</dbReference>
<dbReference type="InterPro" id="IPR058031">
    <property type="entry name" value="AAA_lid_NorR"/>
</dbReference>
<evidence type="ECO:0000256" key="4">
    <source>
        <dbReference type="ARBA" id="ARBA00023015"/>
    </source>
</evidence>
<evidence type="ECO:0000313" key="11">
    <source>
        <dbReference type="Proteomes" id="UP000265882"/>
    </source>
</evidence>
<name>A0A3A4NKW9_ABYX5</name>
<dbReference type="EMBL" id="QZKU01000068">
    <property type="protein sequence ID" value="RJP21323.1"/>
    <property type="molecule type" value="Genomic_DNA"/>
</dbReference>
<dbReference type="Pfam" id="PF00158">
    <property type="entry name" value="Sigma54_activat"/>
    <property type="match status" value="1"/>
</dbReference>
<dbReference type="SMART" id="SM00382">
    <property type="entry name" value="AAA"/>
    <property type="match status" value="1"/>
</dbReference>
<feature type="domain" description="Response regulatory" evidence="9">
    <location>
        <begin position="7"/>
        <end position="121"/>
    </location>
</feature>
<evidence type="ECO:0000256" key="6">
    <source>
        <dbReference type="ARBA" id="ARBA00023163"/>
    </source>
</evidence>
<feature type="domain" description="Sigma-54 factor interaction" evidence="8">
    <location>
        <begin position="148"/>
        <end position="375"/>
    </location>
</feature>
<dbReference type="Gene3D" id="1.10.10.60">
    <property type="entry name" value="Homeodomain-like"/>
    <property type="match status" value="1"/>
</dbReference>
<dbReference type="PANTHER" id="PTHR32071:SF17">
    <property type="entry name" value="TRANSCRIPTIONAL REGULATOR (NTRC FAMILY)"/>
    <property type="match status" value="1"/>
</dbReference>
<dbReference type="GO" id="GO:0005524">
    <property type="term" value="F:ATP binding"/>
    <property type="evidence" value="ECO:0007669"/>
    <property type="project" value="UniProtKB-KW"/>
</dbReference>
<dbReference type="Proteomes" id="UP000265882">
    <property type="component" value="Unassembled WGS sequence"/>
</dbReference>
<dbReference type="InterPro" id="IPR001789">
    <property type="entry name" value="Sig_transdc_resp-reg_receiver"/>
</dbReference>
<evidence type="ECO:0000256" key="3">
    <source>
        <dbReference type="ARBA" id="ARBA00022840"/>
    </source>
</evidence>
<dbReference type="InterPro" id="IPR002078">
    <property type="entry name" value="Sigma_54_int"/>
</dbReference>
<keyword evidence="4" id="KW-0805">Transcription regulation</keyword>
<dbReference type="InterPro" id="IPR027417">
    <property type="entry name" value="P-loop_NTPase"/>
</dbReference>
<dbReference type="SUPFAM" id="SSF46689">
    <property type="entry name" value="Homeodomain-like"/>
    <property type="match status" value="1"/>
</dbReference>
<dbReference type="GO" id="GO:0006355">
    <property type="term" value="P:regulation of DNA-templated transcription"/>
    <property type="evidence" value="ECO:0007669"/>
    <property type="project" value="InterPro"/>
</dbReference>
<evidence type="ECO:0000259" key="8">
    <source>
        <dbReference type="PROSITE" id="PS50045"/>
    </source>
</evidence>
<dbReference type="FunFam" id="3.40.50.300:FF:000006">
    <property type="entry name" value="DNA-binding transcriptional regulator NtrC"/>
    <property type="match status" value="1"/>
</dbReference>